<dbReference type="Pfam" id="PF00293">
    <property type="entry name" value="NUDIX"/>
    <property type="match status" value="1"/>
</dbReference>
<protein>
    <submittedName>
        <fullName evidence="3">NUDIX domain-containing protein</fullName>
    </submittedName>
</protein>
<sequence length="154" mass="16875">MIADADAHHRDSNVRPAVGVGVMIRRGQQVLLGKRQGAHGAGSYGWPGGGLAFGESLIDAVRREALEEAGLIVLGSPRLVCVSNVVEYERHYLDLEFEVTEFEGEPKVMEPKFIENWDWYDIGDLPQPLFQPCQLALRSLSEGLALNDSGQQGS</sequence>
<dbReference type="InterPro" id="IPR015797">
    <property type="entry name" value="NUDIX_hydrolase-like_dom_sf"/>
</dbReference>
<dbReference type="PANTHER" id="PTHR16099:SF5">
    <property type="entry name" value="NUCLEOTIDE TRIPHOSPHATE DIPHOSPHATASE NUDT15"/>
    <property type="match status" value="1"/>
</dbReference>
<name>A0A5M3WG73_9ACTN</name>
<proteinExistence type="predicted"/>
<dbReference type="RefSeq" id="WP_155352983.1">
    <property type="nucleotide sequence ID" value="NZ_BAAAHL010000077.1"/>
</dbReference>
<dbReference type="Proteomes" id="UP000331127">
    <property type="component" value="Unassembled WGS sequence"/>
</dbReference>
<feature type="domain" description="Nudix hydrolase" evidence="2">
    <location>
        <begin position="13"/>
        <end position="146"/>
    </location>
</feature>
<evidence type="ECO:0000313" key="3">
    <source>
        <dbReference type="EMBL" id="GES07280.1"/>
    </source>
</evidence>
<dbReference type="SUPFAM" id="SSF55811">
    <property type="entry name" value="Nudix"/>
    <property type="match status" value="1"/>
</dbReference>
<accession>A0A5M3WG73</accession>
<reference evidence="3 4" key="1">
    <citation type="submission" date="2019-10" db="EMBL/GenBank/DDBJ databases">
        <title>Whole genome shotgun sequence of Acrocarpospora macrocephala NBRC 16266.</title>
        <authorList>
            <person name="Ichikawa N."/>
            <person name="Kimura A."/>
            <person name="Kitahashi Y."/>
            <person name="Komaki H."/>
            <person name="Oguchi A."/>
        </authorList>
    </citation>
    <scope>NUCLEOTIDE SEQUENCE [LARGE SCALE GENOMIC DNA]</scope>
    <source>
        <strain evidence="3 4">NBRC 16266</strain>
    </source>
</reference>
<dbReference type="InterPro" id="IPR020084">
    <property type="entry name" value="NUDIX_hydrolase_CS"/>
</dbReference>
<dbReference type="PANTHER" id="PTHR16099">
    <property type="entry name" value="8-OXO-DGTP DIPHOSPHATES NUDT15"/>
    <property type="match status" value="1"/>
</dbReference>
<evidence type="ECO:0000259" key="2">
    <source>
        <dbReference type="PROSITE" id="PS51462"/>
    </source>
</evidence>
<evidence type="ECO:0000256" key="1">
    <source>
        <dbReference type="ARBA" id="ARBA00022801"/>
    </source>
</evidence>
<dbReference type="InterPro" id="IPR000086">
    <property type="entry name" value="NUDIX_hydrolase_dom"/>
</dbReference>
<dbReference type="EMBL" id="BLAE01000005">
    <property type="protein sequence ID" value="GES07280.1"/>
    <property type="molecule type" value="Genomic_DNA"/>
</dbReference>
<dbReference type="Gene3D" id="3.90.79.10">
    <property type="entry name" value="Nucleoside Triphosphate Pyrophosphohydrolase"/>
    <property type="match status" value="1"/>
</dbReference>
<dbReference type="AlphaFoldDB" id="A0A5M3WG73"/>
<keyword evidence="1" id="KW-0378">Hydrolase</keyword>
<dbReference type="GO" id="GO:0005829">
    <property type="term" value="C:cytosol"/>
    <property type="evidence" value="ECO:0007669"/>
    <property type="project" value="TreeGrafter"/>
</dbReference>
<dbReference type="GO" id="GO:0035539">
    <property type="term" value="F:8-oxo-7,8-dihydrodeoxyguanosine triphosphate pyrophosphatase activity"/>
    <property type="evidence" value="ECO:0007669"/>
    <property type="project" value="TreeGrafter"/>
</dbReference>
<organism evidence="3 4">
    <name type="scientific">Acrocarpospora macrocephala</name>
    <dbReference type="NCBI Taxonomy" id="150177"/>
    <lineage>
        <taxon>Bacteria</taxon>
        <taxon>Bacillati</taxon>
        <taxon>Actinomycetota</taxon>
        <taxon>Actinomycetes</taxon>
        <taxon>Streptosporangiales</taxon>
        <taxon>Streptosporangiaceae</taxon>
        <taxon>Acrocarpospora</taxon>
    </lineage>
</organism>
<dbReference type="PROSITE" id="PS00893">
    <property type="entry name" value="NUDIX_BOX"/>
    <property type="match status" value="1"/>
</dbReference>
<dbReference type="CDD" id="cd04678">
    <property type="entry name" value="NUDIX_MTH2_Nudt15"/>
    <property type="match status" value="1"/>
</dbReference>
<dbReference type="OrthoDB" id="21342at2"/>
<keyword evidence="4" id="KW-1185">Reference proteome</keyword>
<dbReference type="PROSITE" id="PS51462">
    <property type="entry name" value="NUDIX"/>
    <property type="match status" value="1"/>
</dbReference>
<evidence type="ECO:0000313" key="4">
    <source>
        <dbReference type="Proteomes" id="UP000331127"/>
    </source>
</evidence>
<comment type="caution">
    <text evidence="3">The sequence shown here is derived from an EMBL/GenBank/DDBJ whole genome shotgun (WGS) entry which is preliminary data.</text>
</comment>
<gene>
    <name evidence="3" type="ORF">Amac_008750</name>
</gene>
<dbReference type="GO" id="GO:0006203">
    <property type="term" value="P:dGTP catabolic process"/>
    <property type="evidence" value="ECO:0007669"/>
    <property type="project" value="TreeGrafter"/>
</dbReference>